<evidence type="ECO:0000313" key="3">
    <source>
        <dbReference type="Proteomes" id="UP000327513"/>
    </source>
</evidence>
<dbReference type="EMBL" id="MN098326">
    <property type="protein sequence ID" value="QFG06643.1"/>
    <property type="molecule type" value="Genomic_DNA"/>
</dbReference>
<reference evidence="3" key="1">
    <citation type="submission" date="2019-06" db="EMBL/GenBank/DDBJ databases">
        <title>Complete genome of Proteus mirabilis phage Myduc.</title>
        <authorList>
            <person name="Tran J.S."/>
            <person name="Lessor L."/>
            <person name="O'Leary C."/>
            <person name="Bonasera R.M."/>
            <person name="Liu M."/>
        </authorList>
    </citation>
    <scope>NUCLEOTIDE SEQUENCE [LARGE SCALE GENOMIC DNA]</scope>
</reference>
<proteinExistence type="predicted"/>
<dbReference type="Proteomes" id="UP000327513">
    <property type="component" value="Segment"/>
</dbReference>
<keyword evidence="3" id="KW-1185">Reference proteome</keyword>
<dbReference type="PROSITE" id="PS51034">
    <property type="entry name" value="ZP_2"/>
    <property type="match status" value="1"/>
</dbReference>
<protein>
    <recommendedName>
        <fullName evidence="1">ZP domain-containing protein</fullName>
    </recommendedName>
</protein>
<dbReference type="InterPro" id="IPR001507">
    <property type="entry name" value="ZP_dom"/>
</dbReference>
<sequence length="81" mass="8851">MEIEVGSKSRTKKLANVSLGECFRFPGGDDIFLRCRTSLRVSVDPSLVCAVSLGDNIVMAFMDNEDGKDVEIIENVKVVVS</sequence>
<name>A0A5J6T783_9CAUD</name>
<accession>A0A5J6T783</accession>
<evidence type="ECO:0000259" key="1">
    <source>
        <dbReference type="PROSITE" id="PS51034"/>
    </source>
</evidence>
<gene>
    <name evidence="2" type="ORF">CPT_Myduc_020</name>
</gene>
<feature type="domain" description="ZP" evidence="1">
    <location>
        <begin position="1"/>
        <end position="56"/>
    </location>
</feature>
<organism evidence="2 3">
    <name type="scientific">Proteus phage Myduc</name>
    <dbReference type="NCBI Taxonomy" id="2650874"/>
    <lineage>
        <taxon>Viruses</taxon>
        <taxon>Duplodnaviria</taxon>
        <taxon>Heunggongvirae</taxon>
        <taxon>Uroviricota</taxon>
        <taxon>Caudoviricetes</taxon>
        <taxon>Chaseviridae</taxon>
        <taxon>Cleopatravirinae</taxon>
        <taxon>Myducvirus</taxon>
        <taxon>Myducvirus myduc</taxon>
    </lineage>
</organism>
<evidence type="ECO:0000313" key="2">
    <source>
        <dbReference type="EMBL" id="QFG06643.1"/>
    </source>
</evidence>